<dbReference type="EMBL" id="GU244497">
    <property type="protein sequence ID" value="ADO67272.1"/>
    <property type="molecule type" value="Genomic_DNA"/>
</dbReference>
<evidence type="ECO:0000313" key="2">
    <source>
        <dbReference type="EMBL" id="ADO67272.1"/>
    </source>
</evidence>
<dbReference type="GeneID" id="9887641"/>
<dbReference type="KEGG" id="vg:9887641"/>
<reference evidence="2 3" key="1">
    <citation type="journal article" date="2010" name="Proc. Natl. Acad. Sci. U.S.A.">
        <title>Giant virus with a remarkable complement of genes infects marine zooplankton.</title>
        <authorList>
            <person name="Fischer M.G."/>
            <person name="Allen M.J."/>
            <person name="Wilson W.H."/>
            <person name="Suttle C.A."/>
        </authorList>
    </citation>
    <scope>NUCLEOTIDE SEQUENCE [LARGE SCALE GENOMIC DNA]</scope>
    <source>
        <strain evidence="2 3">BV-PW1</strain>
    </source>
</reference>
<dbReference type="InterPro" id="IPR028992">
    <property type="entry name" value="Hedgehog/Intein_dom"/>
</dbReference>
<sequence>MSYPSTGFILNVENSDPSGRLFVNLTYTPPGTGNPWEGSWRADDNGIPNTGLIYTYVLGNGEQTIYENNGTYIFIEYDLTTTTTIGPTNFYHILAVEEVDAASPSAEIIYIYEGEYTNSDFQPINSFSIDESGLQQIPCLTNTCNILTPKGYQNVSSLNVNDLVITSDNRQVPIEQIFTSKIKASTVTPCVLKAHQYGKNQPIIDTFVSELHAYQVNGIWKLPKNENLTREWNEDIITYYHVKLPNYTQDFLVVNGLTMECWDGLTPHEIRPYKWVKKGAGVILKHLQ</sequence>
<protein>
    <recommendedName>
        <fullName evidence="1">Hedgehog/Intein (Hint) domain-containing protein</fullName>
    </recommendedName>
</protein>
<organismHost>
    <name type="scientific">Cafeteria roenbergensis</name>
    <name type="common">Marine flagellate</name>
    <dbReference type="NCBI Taxonomy" id="33653"/>
</organismHost>
<proteinExistence type="predicted"/>
<evidence type="ECO:0000313" key="3">
    <source>
        <dbReference type="Proteomes" id="UP000029781"/>
    </source>
</evidence>
<dbReference type="Proteomes" id="UP000029781">
    <property type="component" value="Segment"/>
</dbReference>
<accession>E3T509</accession>
<dbReference type="Pfam" id="PF13403">
    <property type="entry name" value="Hint_2"/>
    <property type="match status" value="1"/>
</dbReference>
<feature type="domain" description="Hedgehog/Intein (Hint)" evidence="1">
    <location>
        <begin position="138"/>
        <end position="217"/>
    </location>
</feature>
<keyword evidence="3" id="KW-1185">Reference proteome</keyword>
<organism evidence="2 3">
    <name type="scientific">Cafeteria roenbergensis virus (strain BV-PW1)</name>
    <name type="common">CroV</name>
    <dbReference type="NCBI Taxonomy" id="693272"/>
    <lineage>
        <taxon>Viruses</taxon>
        <taxon>Varidnaviria</taxon>
        <taxon>Bamfordvirae</taxon>
        <taxon>Nucleocytoviricota</taxon>
        <taxon>Megaviricetes</taxon>
        <taxon>Imitervirales</taxon>
        <taxon>Mimiviridae</taxon>
        <taxon>Aliimimivirinae</taxon>
        <taxon>Rheavirus</taxon>
        <taxon>Rheavirus sinusmexicani</taxon>
    </lineage>
</organism>
<evidence type="ECO:0000259" key="1">
    <source>
        <dbReference type="Pfam" id="PF13403"/>
    </source>
</evidence>
<dbReference type="RefSeq" id="YP_003969871.1">
    <property type="nucleotide sequence ID" value="NC_014637.1"/>
</dbReference>
<name>E3T509_CROVB</name>
<gene>
    <name evidence="2" type="ORF">crov239</name>
</gene>